<name>A0A9P6TBN2_9BASI</name>
<comment type="caution">
    <text evidence="3">The sequence shown here is derived from an EMBL/GenBank/DDBJ whole genome shotgun (WGS) entry which is preliminary data.</text>
</comment>
<evidence type="ECO:0000256" key="1">
    <source>
        <dbReference type="ARBA" id="ARBA00006180"/>
    </source>
</evidence>
<reference evidence="3" key="1">
    <citation type="submission" date="2013-11" db="EMBL/GenBank/DDBJ databases">
        <title>Genome sequence of the fusiform rust pathogen reveals effectors for host alternation and coevolution with pine.</title>
        <authorList>
            <consortium name="DOE Joint Genome Institute"/>
            <person name="Smith K."/>
            <person name="Pendleton A."/>
            <person name="Kubisiak T."/>
            <person name="Anderson C."/>
            <person name="Salamov A."/>
            <person name="Aerts A."/>
            <person name="Riley R."/>
            <person name="Clum A."/>
            <person name="Lindquist E."/>
            <person name="Ence D."/>
            <person name="Campbell M."/>
            <person name="Kronenberg Z."/>
            <person name="Feau N."/>
            <person name="Dhillon B."/>
            <person name="Hamelin R."/>
            <person name="Burleigh J."/>
            <person name="Smith J."/>
            <person name="Yandell M."/>
            <person name="Nelson C."/>
            <person name="Grigoriev I."/>
            <person name="Davis J."/>
        </authorList>
    </citation>
    <scope>NUCLEOTIDE SEQUENCE</scope>
    <source>
        <strain evidence="3">G11</strain>
    </source>
</reference>
<keyword evidence="2" id="KW-0131">Cell cycle</keyword>
<dbReference type="GO" id="GO:0019903">
    <property type="term" value="F:protein phosphatase binding"/>
    <property type="evidence" value="ECO:0007669"/>
    <property type="project" value="InterPro"/>
</dbReference>
<comment type="similarity">
    <text evidence="1">Belongs to the SAPS family.</text>
</comment>
<sequence>MAFWRFGFHSQSAIDTILSSSAANNNGQTTGGCSTPSSSNPSILLDKLLDEDDLLQEIKAQHPKLIEFLGTKDVVLRLLGYISGEIFDDEESDILEESDLLKESKRPNIPDFAMNQKTMGESLLNSIRNRNNT</sequence>
<keyword evidence="4" id="KW-1185">Reference proteome</keyword>
<dbReference type="InterPro" id="IPR007587">
    <property type="entry name" value="SAPS"/>
</dbReference>
<evidence type="ECO:0000313" key="4">
    <source>
        <dbReference type="Proteomes" id="UP000886653"/>
    </source>
</evidence>
<organism evidence="3 4">
    <name type="scientific">Cronartium quercuum f. sp. fusiforme G11</name>
    <dbReference type="NCBI Taxonomy" id="708437"/>
    <lineage>
        <taxon>Eukaryota</taxon>
        <taxon>Fungi</taxon>
        <taxon>Dikarya</taxon>
        <taxon>Basidiomycota</taxon>
        <taxon>Pucciniomycotina</taxon>
        <taxon>Pucciniomycetes</taxon>
        <taxon>Pucciniales</taxon>
        <taxon>Coleosporiaceae</taxon>
        <taxon>Cronartium</taxon>
    </lineage>
</organism>
<proteinExistence type="inferred from homology"/>
<accession>A0A9P6TBN2</accession>
<evidence type="ECO:0000256" key="2">
    <source>
        <dbReference type="ARBA" id="ARBA00023306"/>
    </source>
</evidence>
<gene>
    <name evidence="3" type="ORF">CROQUDRAFT_93430</name>
</gene>
<dbReference type="GO" id="GO:0019888">
    <property type="term" value="F:protein phosphatase regulator activity"/>
    <property type="evidence" value="ECO:0007669"/>
    <property type="project" value="TreeGrafter"/>
</dbReference>
<dbReference type="EMBL" id="MU167270">
    <property type="protein sequence ID" value="KAG0145840.1"/>
    <property type="molecule type" value="Genomic_DNA"/>
</dbReference>
<dbReference type="AlphaFoldDB" id="A0A9P6TBN2"/>
<dbReference type="OrthoDB" id="10259133at2759"/>
<dbReference type="PANTHER" id="PTHR12634:SF8">
    <property type="entry name" value="FIERY MOUNTAIN, ISOFORM D"/>
    <property type="match status" value="1"/>
</dbReference>
<dbReference type="PROSITE" id="PS51257">
    <property type="entry name" value="PROKAR_LIPOPROTEIN"/>
    <property type="match status" value="1"/>
</dbReference>
<dbReference type="Proteomes" id="UP000886653">
    <property type="component" value="Unassembled WGS sequence"/>
</dbReference>
<dbReference type="PANTHER" id="PTHR12634">
    <property type="entry name" value="SIT4 YEAST -ASSOCIATING PROTEIN-RELATED"/>
    <property type="match status" value="1"/>
</dbReference>
<dbReference type="GO" id="GO:0005634">
    <property type="term" value="C:nucleus"/>
    <property type="evidence" value="ECO:0007669"/>
    <property type="project" value="TreeGrafter"/>
</dbReference>
<evidence type="ECO:0000313" key="3">
    <source>
        <dbReference type="EMBL" id="KAG0145840.1"/>
    </source>
</evidence>
<dbReference type="GO" id="GO:0005829">
    <property type="term" value="C:cytosol"/>
    <property type="evidence" value="ECO:0007669"/>
    <property type="project" value="TreeGrafter"/>
</dbReference>
<protein>
    <submittedName>
        <fullName evidence="3">Uncharacterized protein</fullName>
    </submittedName>
</protein>